<proteinExistence type="predicted"/>
<accession>A0A0E9QUJ3</accession>
<organism evidence="1">
    <name type="scientific">Anguilla anguilla</name>
    <name type="common">European freshwater eel</name>
    <name type="synonym">Muraena anguilla</name>
    <dbReference type="NCBI Taxonomy" id="7936"/>
    <lineage>
        <taxon>Eukaryota</taxon>
        <taxon>Metazoa</taxon>
        <taxon>Chordata</taxon>
        <taxon>Craniata</taxon>
        <taxon>Vertebrata</taxon>
        <taxon>Euteleostomi</taxon>
        <taxon>Actinopterygii</taxon>
        <taxon>Neopterygii</taxon>
        <taxon>Teleostei</taxon>
        <taxon>Anguilliformes</taxon>
        <taxon>Anguillidae</taxon>
        <taxon>Anguilla</taxon>
    </lineage>
</organism>
<reference evidence="1" key="1">
    <citation type="submission" date="2014-11" db="EMBL/GenBank/DDBJ databases">
        <authorList>
            <person name="Amaro Gonzalez C."/>
        </authorList>
    </citation>
    <scope>NUCLEOTIDE SEQUENCE</scope>
</reference>
<name>A0A0E9QUJ3_ANGAN</name>
<dbReference type="EMBL" id="GBXM01088652">
    <property type="protein sequence ID" value="JAH19925.1"/>
    <property type="molecule type" value="Transcribed_RNA"/>
</dbReference>
<dbReference type="AlphaFoldDB" id="A0A0E9QUJ3"/>
<evidence type="ECO:0000313" key="1">
    <source>
        <dbReference type="EMBL" id="JAH19925.1"/>
    </source>
</evidence>
<reference evidence="1" key="2">
    <citation type="journal article" date="2015" name="Fish Shellfish Immunol.">
        <title>Early steps in the European eel (Anguilla anguilla)-Vibrio vulnificus interaction in the gills: Role of the RtxA13 toxin.</title>
        <authorList>
            <person name="Callol A."/>
            <person name="Pajuelo D."/>
            <person name="Ebbesson L."/>
            <person name="Teles M."/>
            <person name="MacKenzie S."/>
            <person name="Amaro C."/>
        </authorList>
    </citation>
    <scope>NUCLEOTIDE SEQUENCE</scope>
</reference>
<protein>
    <submittedName>
        <fullName evidence="1">Uncharacterized protein</fullName>
    </submittedName>
</protein>
<sequence>MAFSFNKFQQPRECDRVLTLYAEKITKFCTCSKLG</sequence>